<accession>A0ABS9H395</accession>
<protein>
    <submittedName>
        <fullName evidence="7">CidA/LrgA family protein</fullName>
    </submittedName>
</protein>
<keyword evidence="2" id="KW-1003">Cell membrane</keyword>
<reference evidence="7 8" key="1">
    <citation type="submission" date="2022-01" db="EMBL/GenBank/DDBJ databases">
        <title>Alkalihalobacillus sp. EGI L200015, a novel bacterium isolated from a salt lake sediment.</title>
        <authorList>
            <person name="Gao L."/>
            <person name="Fang B.-Z."/>
            <person name="Li W.-J."/>
        </authorList>
    </citation>
    <scope>NUCLEOTIDE SEQUENCE [LARGE SCALE GENOMIC DNA]</scope>
    <source>
        <strain evidence="7 8">KCTC 12718</strain>
    </source>
</reference>
<proteinExistence type="predicted"/>
<organism evidence="7 8">
    <name type="scientific">Pseudalkalibacillus berkeleyi</name>
    <dbReference type="NCBI Taxonomy" id="1069813"/>
    <lineage>
        <taxon>Bacteria</taxon>
        <taxon>Bacillati</taxon>
        <taxon>Bacillota</taxon>
        <taxon>Bacilli</taxon>
        <taxon>Bacillales</taxon>
        <taxon>Fictibacillaceae</taxon>
        <taxon>Pseudalkalibacillus</taxon>
    </lineage>
</organism>
<keyword evidence="3 6" id="KW-0812">Transmembrane</keyword>
<keyword evidence="4 6" id="KW-1133">Transmembrane helix</keyword>
<keyword evidence="8" id="KW-1185">Reference proteome</keyword>
<evidence type="ECO:0000256" key="2">
    <source>
        <dbReference type="ARBA" id="ARBA00022475"/>
    </source>
</evidence>
<evidence type="ECO:0000256" key="4">
    <source>
        <dbReference type="ARBA" id="ARBA00022989"/>
    </source>
</evidence>
<evidence type="ECO:0000256" key="6">
    <source>
        <dbReference type="SAM" id="Phobius"/>
    </source>
</evidence>
<sequence>MYKIVIGSLQVFLLYGIYLVGVWIQESFHLTMPGSMIGMLLLFILLLTKMMPLAWVQEGCHFLLSHLPLFFIPVTVGVMEFGFVFKGKGLLLIPVVLASTILVMVISAKILEWLMSKELKKGSHE</sequence>
<dbReference type="InterPro" id="IPR005538">
    <property type="entry name" value="LrgA/CidA"/>
</dbReference>
<comment type="subcellular location">
    <subcellularLocation>
        <location evidence="1">Cell membrane</location>
        <topology evidence="1">Multi-pass membrane protein</topology>
    </subcellularLocation>
</comment>
<evidence type="ECO:0000313" key="7">
    <source>
        <dbReference type="EMBL" id="MCF6138333.1"/>
    </source>
</evidence>
<feature type="transmembrane region" description="Helical" evidence="6">
    <location>
        <begin position="5"/>
        <end position="24"/>
    </location>
</feature>
<gene>
    <name evidence="7" type="ORF">L2716_11400</name>
</gene>
<feature type="transmembrane region" description="Helical" evidence="6">
    <location>
        <begin position="91"/>
        <end position="111"/>
    </location>
</feature>
<dbReference type="PANTHER" id="PTHR33931:SF2">
    <property type="entry name" value="HOLIN-LIKE PROTEIN CIDA"/>
    <property type="match status" value="1"/>
</dbReference>
<evidence type="ECO:0000256" key="5">
    <source>
        <dbReference type="ARBA" id="ARBA00023136"/>
    </source>
</evidence>
<feature type="transmembrane region" description="Helical" evidence="6">
    <location>
        <begin position="60"/>
        <end position="85"/>
    </location>
</feature>
<dbReference type="EMBL" id="JAKIJS010000001">
    <property type="protein sequence ID" value="MCF6138333.1"/>
    <property type="molecule type" value="Genomic_DNA"/>
</dbReference>
<dbReference type="PANTHER" id="PTHR33931">
    <property type="entry name" value="HOLIN-LIKE PROTEIN CIDA-RELATED"/>
    <property type="match status" value="1"/>
</dbReference>
<dbReference type="Proteomes" id="UP001649381">
    <property type="component" value="Unassembled WGS sequence"/>
</dbReference>
<dbReference type="Pfam" id="PF03788">
    <property type="entry name" value="LrgA"/>
    <property type="match status" value="1"/>
</dbReference>
<dbReference type="RefSeq" id="WP_236334695.1">
    <property type="nucleotide sequence ID" value="NZ_JAKIJS010000001.1"/>
</dbReference>
<keyword evidence="5 6" id="KW-0472">Membrane</keyword>
<evidence type="ECO:0000256" key="3">
    <source>
        <dbReference type="ARBA" id="ARBA00022692"/>
    </source>
</evidence>
<feature type="transmembrane region" description="Helical" evidence="6">
    <location>
        <begin position="30"/>
        <end position="48"/>
    </location>
</feature>
<name>A0ABS9H395_9BACL</name>
<evidence type="ECO:0000256" key="1">
    <source>
        <dbReference type="ARBA" id="ARBA00004651"/>
    </source>
</evidence>
<evidence type="ECO:0000313" key="8">
    <source>
        <dbReference type="Proteomes" id="UP001649381"/>
    </source>
</evidence>
<comment type="caution">
    <text evidence="7">The sequence shown here is derived from an EMBL/GenBank/DDBJ whole genome shotgun (WGS) entry which is preliminary data.</text>
</comment>